<comment type="caution">
    <text evidence="2">The sequence shown here is derived from an EMBL/GenBank/DDBJ whole genome shotgun (WGS) entry which is preliminary data.</text>
</comment>
<gene>
    <name evidence="2" type="ORF">V6N12_015501</name>
</gene>
<dbReference type="Proteomes" id="UP001472677">
    <property type="component" value="Unassembled WGS sequence"/>
</dbReference>
<name>A0ABR2DNB1_9ROSI</name>
<evidence type="ECO:0000256" key="1">
    <source>
        <dbReference type="SAM" id="MobiDB-lite"/>
    </source>
</evidence>
<keyword evidence="3" id="KW-1185">Reference proteome</keyword>
<sequence>MGRQRKEKRLMKKLLRAGQAELREKARELGMLKRKKQSMLAEQAAKGKMVADFMHSSTLKQSRAQKFDGKAMKNTILSTMEGGWRQNEGFASDNGGKEA</sequence>
<reference evidence="2 3" key="1">
    <citation type="journal article" date="2024" name="G3 (Bethesda)">
        <title>Genome assembly of Hibiscus sabdariffa L. provides insights into metabolisms of medicinal natural products.</title>
        <authorList>
            <person name="Kim T."/>
        </authorList>
    </citation>
    <scope>NUCLEOTIDE SEQUENCE [LARGE SCALE GENOMIC DNA]</scope>
    <source>
        <strain evidence="2">TK-2024</strain>
        <tissue evidence="2">Old leaves</tissue>
    </source>
</reference>
<dbReference type="EMBL" id="JBBPBM010000024">
    <property type="protein sequence ID" value="KAK8542925.1"/>
    <property type="molecule type" value="Genomic_DNA"/>
</dbReference>
<proteinExistence type="predicted"/>
<evidence type="ECO:0000313" key="3">
    <source>
        <dbReference type="Proteomes" id="UP001472677"/>
    </source>
</evidence>
<protein>
    <submittedName>
        <fullName evidence="2">Uncharacterized protein</fullName>
    </submittedName>
</protein>
<feature type="region of interest" description="Disordered" evidence="1">
    <location>
        <begin position="79"/>
        <end position="99"/>
    </location>
</feature>
<evidence type="ECO:0000313" key="2">
    <source>
        <dbReference type="EMBL" id="KAK8542925.1"/>
    </source>
</evidence>
<accession>A0ABR2DNB1</accession>
<organism evidence="2 3">
    <name type="scientific">Hibiscus sabdariffa</name>
    <name type="common">roselle</name>
    <dbReference type="NCBI Taxonomy" id="183260"/>
    <lineage>
        <taxon>Eukaryota</taxon>
        <taxon>Viridiplantae</taxon>
        <taxon>Streptophyta</taxon>
        <taxon>Embryophyta</taxon>
        <taxon>Tracheophyta</taxon>
        <taxon>Spermatophyta</taxon>
        <taxon>Magnoliopsida</taxon>
        <taxon>eudicotyledons</taxon>
        <taxon>Gunneridae</taxon>
        <taxon>Pentapetalae</taxon>
        <taxon>rosids</taxon>
        <taxon>malvids</taxon>
        <taxon>Malvales</taxon>
        <taxon>Malvaceae</taxon>
        <taxon>Malvoideae</taxon>
        <taxon>Hibiscus</taxon>
    </lineage>
</organism>